<comment type="catalytic activity">
    <reaction evidence="12 13">
        <text>(4R,5S)-dethiobiotin + (sulfur carrier)-SH + 2 reduced [2Fe-2S]-[ferredoxin] + 2 S-adenosyl-L-methionine = (sulfur carrier)-H + biotin + 2 5'-deoxyadenosine + 2 L-methionine + 2 oxidized [2Fe-2S]-[ferredoxin]</text>
        <dbReference type="Rhea" id="RHEA:22060"/>
        <dbReference type="Rhea" id="RHEA-COMP:10000"/>
        <dbReference type="Rhea" id="RHEA-COMP:10001"/>
        <dbReference type="Rhea" id="RHEA-COMP:14737"/>
        <dbReference type="Rhea" id="RHEA-COMP:14739"/>
        <dbReference type="ChEBI" id="CHEBI:17319"/>
        <dbReference type="ChEBI" id="CHEBI:29917"/>
        <dbReference type="ChEBI" id="CHEBI:33737"/>
        <dbReference type="ChEBI" id="CHEBI:33738"/>
        <dbReference type="ChEBI" id="CHEBI:57586"/>
        <dbReference type="ChEBI" id="CHEBI:57844"/>
        <dbReference type="ChEBI" id="CHEBI:59789"/>
        <dbReference type="ChEBI" id="CHEBI:64428"/>
        <dbReference type="ChEBI" id="CHEBI:149473"/>
        <dbReference type="EC" id="2.8.1.6"/>
    </reaction>
</comment>
<evidence type="ECO:0000256" key="6">
    <source>
        <dbReference type="ARBA" id="ARBA00022691"/>
    </source>
</evidence>
<dbReference type="PANTHER" id="PTHR22976">
    <property type="entry name" value="BIOTIN SYNTHASE"/>
    <property type="match status" value="1"/>
</dbReference>
<dbReference type="PIRSF" id="PIRSF001619">
    <property type="entry name" value="Biotin_synth"/>
    <property type="match status" value="1"/>
</dbReference>
<dbReference type="GO" id="GO:0051539">
    <property type="term" value="F:4 iron, 4 sulfur cluster binding"/>
    <property type="evidence" value="ECO:0007669"/>
    <property type="project" value="UniProtKB-KW"/>
</dbReference>
<keyword evidence="7 13" id="KW-0001">2Fe-2S</keyword>
<keyword evidence="10 13" id="KW-0408">Iron</keyword>
<dbReference type="OrthoDB" id="9786826at2"/>
<proteinExistence type="inferred from homology"/>
<dbReference type="SFLD" id="SFLDG01060">
    <property type="entry name" value="BATS_domain_containing"/>
    <property type="match status" value="1"/>
</dbReference>
<dbReference type="InterPro" id="IPR058240">
    <property type="entry name" value="rSAM_sf"/>
</dbReference>
<comment type="subunit">
    <text evidence="13">Homodimer.</text>
</comment>
<comment type="cofactor">
    <cofactor evidence="13 14">
        <name>[4Fe-4S] cluster</name>
        <dbReference type="ChEBI" id="CHEBI:49883"/>
    </cofactor>
    <text evidence="13 14">Binds 1 [4Fe-4S] cluster. The cluster is coordinated with 3 cysteines and an exchangeable S-adenosyl-L-methionine.</text>
</comment>
<dbReference type="AlphaFoldDB" id="A0A292YHG0"/>
<feature type="domain" description="Radical SAM core" evidence="15">
    <location>
        <begin position="1"/>
        <end position="226"/>
    </location>
</feature>
<dbReference type="RefSeq" id="WP_096260166.1">
    <property type="nucleotide sequence ID" value="NZ_BDME01000007.1"/>
</dbReference>
<dbReference type="GO" id="GO:0051537">
    <property type="term" value="F:2 iron, 2 sulfur cluster binding"/>
    <property type="evidence" value="ECO:0007669"/>
    <property type="project" value="UniProtKB-KW"/>
</dbReference>
<dbReference type="SMART" id="SM00729">
    <property type="entry name" value="Elp3"/>
    <property type="match status" value="1"/>
</dbReference>
<comment type="pathway">
    <text evidence="1 13">Cofactor biosynthesis; biotin biosynthesis; biotin from 7,8-diaminononanoate: step 2/2.</text>
</comment>
<evidence type="ECO:0000256" key="14">
    <source>
        <dbReference type="PIRSR" id="PIRSR001619-1"/>
    </source>
</evidence>
<dbReference type="InterPro" id="IPR006638">
    <property type="entry name" value="Elp3/MiaA/NifB-like_rSAM"/>
</dbReference>
<evidence type="ECO:0000256" key="12">
    <source>
        <dbReference type="ARBA" id="ARBA00051157"/>
    </source>
</evidence>
<keyword evidence="5 13" id="KW-0808">Transferase</keyword>
<feature type="binding site" evidence="13 14">
    <location>
        <position position="153"/>
    </location>
    <ligand>
        <name>[2Fe-2S] cluster</name>
        <dbReference type="ChEBI" id="CHEBI:190135"/>
    </ligand>
</feature>
<dbReference type="NCBIfam" id="NF006308">
    <property type="entry name" value="PRK08508.1"/>
    <property type="match status" value="1"/>
</dbReference>
<dbReference type="Pfam" id="PF04055">
    <property type="entry name" value="Radical_SAM"/>
    <property type="match status" value="1"/>
</dbReference>
<keyword evidence="17" id="KW-1185">Reference proteome</keyword>
<dbReference type="EC" id="2.8.1.6" evidence="3 13"/>
<dbReference type="Gene3D" id="3.20.20.70">
    <property type="entry name" value="Aldolase class I"/>
    <property type="match status" value="1"/>
</dbReference>
<evidence type="ECO:0000256" key="8">
    <source>
        <dbReference type="ARBA" id="ARBA00022723"/>
    </source>
</evidence>
<feature type="binding site" evidence="13 14">
    <location>
        <position position="17"/>
    </location>
    <ligand>
        <name>[4Fe-4S] cluster</name>
        <dbReference type="ChEBI" id="CHEBI:49883"/>
        <note>4Fe-4S-S-AdoMet</note>
    </ligand>
</feature>
<dbReference type="InterPro" id="IPR024177">
    <property type="entry name" value="Biotin_synthase"/>
</dbReference>
<evidence type="ECO:0000256" key="9">
    <source>
        <dbReference type="ARBA" id="ARBA00022756"/>
    </source>
</evidence>
<feature type="binding site" evidence="13 14">
    <location>
        <position position="21"/>
    </location>
    <ligand>
        <name>[4Fe-4S] cluster</name>
        <dbReference type="ChEBI" id="CHEBI:49883"/>
        <note>4Fe-4S-S-AdoMet</note>
    </ligand>
</feature>
<dbReference type="EMBL" id="BDME01000007">
    <property type="protein sequence ID" value="GAX88341.1"/>
    <property type="molecule type" value="Genomic_DNA"/>
</dbReference>
<feature type="binding site" evidence="13 14">
    <location>
        <position position="61"/>
    </location>
    <ligand>
        <name>[2Fe-2S] cluster</name>
        <dbReference type="ChEBI" id="CHEBI:190135"/>
    </ligand>
</feature>
<dbReference type="Proteomes" id="UP000217944">
    <property type="component" value="Unassembled WGS sequence"/>
</dbReference>
<keyword evidence="11 13" id="KW-0411">Iron-sulfur</keyword>
<evidence type="ECO:0000256" key="5">
    <source>
        <dbReference type="ARBA" id="ARBA00022679"/>
    </source>
</evidence>
<evidence type="ECO:0000259" key="15">
    <source>
        <dbReference type="PROSITE" id="PS51918"/>
    </source>
</evidence>
<evidence type="ECO:0000256" key="3">
    <source>
        <dbReference type="ARBA" id="ARBA00012236"/>
    </source>
</evidence>
<dbReference type="NCBIfam" id="TIGR00433">
    <property type="entry name" value="bioB"/>
    <property type="match status" value="1"/>
</dbReference>
<evidence type="ECO:0000256" key="10">
    <source>
        <dbReference type="ARBA" id="ARBA00023004"/>
    </source>
</evidence>
<dbReference type="InterPro" id="IPR007197">
    <property type="entry name" value="rSAM"/>
</dbReference>
<keyword evidence="9 13" id="KW-0093">Biotin biosynthesis</keyword>
<evidence type="ECO:0000256" key="7">
    <source>
        <dbReference type="ARBA" id="ARBA00022714"/>
    </source>
</evidence>
<dbReference type="PROSITE" id="PS51918">
    <property type="entry name" value="RADICAL_SAM"/>
    <property type="match status" value="1"/>
</dbReference>
<dbReference type="InterPro" id="IPR010722">
    <property type="entry name" value="BATS_dom"/>
</dbReference>
<comment type="similarity">
    <text evidence="2 13">Belongs to the radical SAM superfamily. Biotin synthase family.</text>
</comment>
<dbReference type="GO" id="GO:0005506">
    <property type="term" value="F:iron ion binding"/>
    <property type="evidence" value="ECO:0007669"/>
    <property type="project" value="UniProtKB-UniRule"/>
</dbReference>
<comment type="function">
    <text evidence="13">Catalyzes the conversion of dethiobiotin (DTB) to biotin by the insertion of a sulfur atom into dethiobiotin via a radical-based mechanism.</text>
</comment>
<sequence length="276" mass="30757">MNKVFLCAISNIRSGACKEDCKFCTQSVRWGADIKRFKEKSIETIVNEAKLAKKNKAAGFCLVTSGKGLDDKTLEYVCRASKAILKEVDITLIACNGTATKEALIQLKNCGVKIYNHNLETSQEFYPQICSSHSWDERFITCENIKSVGLKLCTGGIFGMGESEKDRESLINSLKKLNPDGIPINFFIENEKLPLKATHNKKFAINIIKKIRATFPNSIVMMAGGREIVFGEDWIEGIRAGANSIVIGDYLTTRGERPDRDIEILKNYNIEIADAC</sequence>
<dbReference type="Pfam" id="PF06968">
    <property type="entry name" value="BATS"/>
    <property type="match status" value="1"/>
</dbReference>
<feature type="binding site" evidence="13 14">
    <location>
        <position position="24"/>
    </location>
    <ligand>
        <name>[4Fe-4S] cluster</name>
        <dbReference type="ChEBI" id="CHEBI:49883"/>
        <note>4Fe-4S-S-AdoMet</note>
    </ligand>
</feature>
<evidence type="ECO:0000256" key="2">
    <source>
        <dbReference type="ARBA" id="ARBA00010765"/>
    </source>
</evidence>
<dbReference type="GO" id="GO:0004076">
    <property type="term" value="F:biotin synthase activity"/>
    <property type="evidence" value="ECO:0007669"/>
    <property type="project" value="UniProtKB-UniRule"/>
</dbReference>
<comment type="caution">
    <text evidence="16">The sequence shown here is derived from an EMBL/GenBank/DDBJ whole genome shotgun (WGS) entry which is preliminary data.</text>
</comment>
<dbReference type="SUPFAM" id="SSF102114">
    <property type="entry name" value="Radical SAM enzymes"/>
    <property type="match status" value="1"/>
</dbReference>
<keyword evidence="4 13" id="KW-0004">4Fe-4S</keyword>
<evidence type="ECO:0000313" key="17">
    <source>
        <dbReference type="Proteomes" id="UP000217944"/>
    </source>
</evidence>
<dbReference type="InterPro" id="IPR013785">
    <property type="entry name" value="Aldolase_TIM"/>
</dbReference>
<evidence type="ECO:0000256" key="13">
    <source>
        <dbReference type="HAMAP-Rule" id="MF_01694"/>
    </source>
</evidence>
<dbReference type="HAMAP" id="MF_01694">
    <property type="entry name" value="BioB"/>
    <property type="match status" value="1"/>
</dbReference>
<dbReference type="SMART" id="SM00876">
    <property type="entry name" value="BATS"/>
    <property type="match status" value="1"/>
</dbReference>
<keyword evidence="6 13" id="KW-0949">S-adenosyl-L-methionine</keyword>
<protein>
    <recommendedName>
        <fullName evidence="3 13">Biotin synthase</fullName>
        <ecNumber evidence="3 13">2.8.1.6</ecNumber>
    </recommendedName>
</protein>
<dbReference type="InterPro" id="IPR002684">
    <property type="entry name" value="Biotin_synth/BioAB"/>
</dbReference>
<comment type="cofactor">
    <cofactor evidence="13">
        <name>[2Fe-2S] cluster</name>
        <dbReference type="ChEBI" id="CHEBI:190135"/>
    </cofactor>
    <text evidence="13">Binds 1 [2Fe-2S] cluster. The cluster is coordinated with 3 cysteines and 1 arginine.</text>
</comment>
<evidence type="ECO:0000256" key="11">
    <source>
        <dbReference type="ARBA" id="ARBA00023014"/>
    </source>
</evidence>
<dbReference type="GO" id="GO:0009102">
    <property type="term" value="P:biotin biosynthetic process"/>
    <property type="evidence" value="ECO:0007669"/>
    <property type="project" value="UniProtKB-UniRule"/>
</dbReference>
<dbReference type="SFLD" id="SFLDG01278">
    <property type="entry name" value="biotin_synthase_like"/>
    <property type="match status" value="1"/>
</dbReference>
<name>A0A292YHG0_9BACT</name>
<dbReference type="CDD" id="cd01335">
    <property type="entry name" value="Radical_SAM"/>
    <property type="match status" value="1"/>
</dbReference>
<dbReference type="UniPathway" id="UPA00078">
    <property type="reaction ID" value="UER00162"/>
</dbReference>
<organism evidence="16 17">
    <name type="scientific">Lebetimonas natsushimae</name>
    <dbReference type="NCBI Taxonomy" id="1936991"/>
    <lineage>
        <taxon>Bacteria</taxon>
        <taxon>Pseudomonadati</taxon>
        <taxon>Campylobacterota</taxon>
        <taxon>Epsilonproteobacteria</taxon>
        <taxon>Nautiliales</taxon>
        <taxon>Nautiliaceae</taxon>
        <taxon>Lebetimonas</taxon>
    </lineage>
</organism>
<evidence type="ECO:0000256" key="1">
    <source>
        <dbReference type="ARBA" id="ARBA00004942"/>
    </source>
</evidence>
<evidence type="ECO:0000256" key="4">
    <source>
        <dbReference type="ARBA" id="ARBA00022485"/>
    </source>
</evidence>
<accession>A0A292YHG0</accession>
<dbReference type="PANTHER" id="PTHR22976:SF2">
    <property type="entry name" value="BIOTIN SYNTHASE, MITOCHONDRIAL"/>
    <property type="match status" value="1"/>
</dbReference>
<dbReference type="SFLD" id="SFLDS00029">
    <property type="entry name" value="Radical_SAM"/>
    <property type="match status" value="1"/>
</dbReference>
<reference evidence="16 17" key="1">
    <citation type="journal article" date="2017" name="Syst. Appl. Microbiol.">
        <title>Lebetimonas natsushimae sp. nov., a novel strictly anaerobic, moderately thermophilic chemoautotroph isolated from a deep-sea hydrothermal vent polychaete nest in the Mid-Okinawa Trough.</title>
        <authorList>
            <person name="Nagata R."/>
            <person name="Takaki Y."/>
            <person name="Tame A."/>
            <person name="Nunoura T."/>
            <person name="Muto H."/>
            <person name="Mino S."/>
            <person name="Sawayama S."/>
            <person name="Takai K."/>
            <person name="Nakagawa S."/>
        </authorList>
    </citation>
    <scope>NUCLEOTIDE SEQUENCE [LARGE SCALE GENOMIC DNA]</scope>
    <source>
        <strain evidence="16 17">HS1857</strain>
    </source>
</reference>
<keyword evidence="8 13" id="KW-0479">Metal-binding</keyword>
<comment type="cofactor">
    <cofactor evidence="14">
        <name>[2Fe-2S] cluster</name>
        <dbReference type="ChEBI" id="CHEBI:190135"/>
    </cofactor>
    <text evidence="14">Binds 1 [2Fe-2S] cluster. The cluster is coordinated with 3 cysteines and 1 arginine.</text>
</comment>
<gene>
    <name evidence="13" type="primary">bioB</name>
    <name evidence="16" type="ORF">LNAT_P1637</name>
</gene>
<comment type="caution">
    <text evidence="13">Lacks conserved residue(s) required for the propagation of feature annotation.</text>
</comment>
<evidence type="ECO:0000313" key="16">
    <source>
        <dbReference type="EMBL" id="GAX88341.1"/>
    </source>
</evidence>